<dbReference type="AlphaFoldDB" id="A0A151NZ92"/>
<organism evidence="1 2">
    <name type="scientific">Alligator mississippiensis</name>
    <name type="common">American alligator</name>
    <dbReference type="NCBI Taxonomy" id="8496"/>
    <lineage>
        <taxon>Eukaryota</taxon>
        <taxon>Metazoa</taxon>
        <taxon>Chordata</taxon>
        <taxon>Craniata</taxon>
        <taxon>Vertebrata</taxon>
        <taxon>Euteleostomi</taxon>
        <taxon>Archelosauria</taxon>
        <taxon>Archosauria</taxon>
        <taxon>Crocodylia</taxon>
        <taxon>Alligatoridae</taxon>
        <taxon>Alligatorinae</taxon>
        <taxon>Alligator</taxon>
    </lineage>
</organism>
<comment type="caution">
    <text evidence="1">The sequence shown here is derived from an EMBL/GenBank/DDBJ whole genome shotgun (WGS) entry which is preliminary data.</text>
</comment>
<proteinExistence type="predicted"/>
<keyword evidence="2" id="KW-1185">Reference proteome</keyword>
<name>A0A151NZ92_ALLMI</name>
<evidence type="ECO:0000313" key="2">
    <source>
        <dbReference type="Proteomes" id="UP000050525"/>
    </source>
</evidence>
<evidence type="ECO:0000313" key="1">
    <source>
        <dbReference type="EMBL" id="KYO41909.1"/>
    </source>
</evidence>
<accession>A0A151NZ92</accession>
<reference evidence="1 2" key="1">
    <citation type="journal article" date="2012" name="Genome Biol.">
        <title>Sequencing three crocodilian genomes to illuminate the evolution of archosaurs and amniotes.</title>
        <authorList>
            <person name="St John J.A."/>
            <person name="Braun E.L."/>
            <person name="Isberg S.R."/>
            <person name="Miles L.G."/>
            <person name="Chong A.Y."/>
            <person name="Gongora J."/>
            <person name="Dalzell P."/>
            <person name="Moran C."/>
            <person name="Bed'hom B."/>
            <person name="Abzhanov A."/>
            <person name="Burgess S.C."/>
            <person name="Cooksey A.M."/>
            <person name="Castoe T.A."/>
            <person name="Crawford N.G."/>
            <person name="Densmore L.D."/>
            <person name="Drew J.C."/>
            <person name="Edwards S.V."/>
            <person name="Faircloth B.C."/>
            <person name="Fujita M.K."/>
            <person name="Greenwold M.J."/>
            <person name="Hoffmann F.G."/>
            <person name="Howard J.M."/>
            <person name="Iguchi T."/>
            <person name="Janes D.E."/>
            <person name="Khan S.Y."/>
            <person name="Kohno S."/>
            <person name="de Koning A.J."/>
            <person name="Lance S.L."/>
            <person name="McCarthy F.M."/>
            <person name="McCormack J.E."/>
            <person name="Merchant M.E."/>
            <person name="Peterson D.G."/>
            <person name="Pollock D.D."/>
            <person name="Pourmand N."/>
            <person name="Raney B.J."/>
            <person name="Roessler K.A."/>
            <person name="Sanford J.R."/>
            <person name="Sawyer R.H."/>
            <person name="Schmidt C.J."/>
            <person name="Triplett E.W."/>
            <person name="Tuberville T.D."/>
            <person name="Venegas-Anaya M."/>
            <person name="Howard J.T."/>
            <person name="Jarvis E.D."/>
            <person name="Guillette L.J.Jr."/>
            <person name="Glenn T.C."/>
            <person name="Green R.E."/>
            <person name="Ray D.A."/>
        </authorList>
    </citation>
    <scope>NUCLEOTIDE SEQUENCE [LARGE SCALE GENOMIC DNA]</scope>
    <source>
        <strain evidence="1">KSC_2009_1</strain>
    </source>
</reference>
<dbReference type="EMBL" id="AKHW03001512">
    <property type="protein sequence ID" value="KYO41909.1"/>
    <property type="molecule type" value="Genomic_DNA"/>
</dbReference>
<sequence>MSVGRALVTYPTSESTSVCTEVNAEGESQEHLSGCCYRLPAGAESSGMDTQGSFELSCTGAVQQEGLMS</sequence>
<gene>
    <name evidence="1" type="ORF">Y1Q_0001098</name>
</gene>
<protein>
    <submittedName>
        <fullName evidence="1">Uncharacterized protein</fullName>
    </submittedName>
</protein>
<dbReference type="Proteomes" id="UP000050525">
    <property type="component" value="Unassembled WGS sequence"/>
</dbReference>